<dbReference type="Gene3D" id="3.40.1190.20">
    <property type="match status" value="1"/>
</dbReference>
<proteinExistence type="inferred from homology"/>
<accession>A0A1M7YES2</accession>
<name>A0A1M7YES2_9BACT</name>
<dbReference type="InterPro" id="IPR011611">
    <property type="entry name" value="PfkB_dom"/>
</dbReference>
<dbReference type="RefSeq" id="WP_073615308.1">
    <property type="nucleotide sequence ID" value="NZ_FRFE01000023.1"/>
</dbReference>
<feature type="domain" description="Carbohydrate kinase PfkB" evidence="4">
    <location>
        <begin position="4"/>
        <end position="323"/>
    </location>
</feature>
<organism evidence="5 6">
    <name type="scientific">Desulfopila aestuarii DSM 18488</name>
    <dbReference type="NCBI Taxonomy" id="1121416"/>
    <lineage>
        <taxon>Bacteria</taxon>
        <taxon>Pseudomonadati</taxon>
        <taxon>Thermodesulfobacteriota</taxon>
        <taxon>Desulfobulbia</taxon>
        <taxon>Desulfobulbales</taxon>
        <taxon>Desulfocapsaceae</taxon>
        <taxon>Desulfopila</taxon>
    </lineage>
</organism>
<evidence type="ECO:0000256" key="3">
    <source>
        <dbReference type="ARBA" id="ARBA00022777"/>
    </source>
</evidence>
<gene>
    <name evidence="5" type="ORF">SAMN02745220_03871</name>
</gene>
<sequence length="343" mass="37789">MMFDCLAFGEVMLRFDPGDTRIATAETFKVWEGGGEYNVVRGLSHCFGKRTAVVTALVENEIGRLIKNRISAGGVNTDLIQWLPYDGIGESCRNGIYFLEKGFGLRPAVGASDRGHSAISQLQPGQIDWEHIFGKCGVRWFHTGGIMAGLSRSSAAVVLEAMQAARSHGTIVSYDLNYRPSLWQRFGGKDKAKEVNQMLLPHVDVLFGIEELERSPEGLETELFRQAILKTAETHPQLKTIASTMRVVKSANVNDWSGLLWHEGDFHQGVRFENLEIYDRVGAGDAFAAGIIHGRLENLPLQKTIDYGVVHGALAMTTPGDNSMFSLPELDRLLATKDAGVLR</sequence>
<dbReference type="PANTHER" id="PTHR43320:SF2">
    <property type="entry name" value="2-DEHYDRO-3-DEOXYGLUCONOKINASE_2-DEHYDRO-3-DEOXYGALACTONOKINASE"/>
    <property type="match status" value="1"/>
</dbReference>
<evidence type="ECO:0000313" key="5">
    <source>
        <dbReference type="EMBL" id="SHO51145.1"/>
    </source>
</evidence>
<dbReference type="PANTHER" id="PTHR43320">
    <property type="entry name" value="SUGAR KINASE"/>
    <property type="match status" value="1"/>
</dbReference>
<dbReference type="Pfam" id="PF00294">
    <property type="entry name" value="PfkB"/>
    <property type="match status" value="1"/>
</dbReference>
<dbReference type="CDD" id="cd01166">
    <property type="entry name" value="KdgK"/>
    <property type="match status" value="1"/>
</dbReference>
<evidence type="ECO:0000256" key="2">
    <source>
        <dbReference type="ARBA" id="ARBA00022679"/>
    </source>
</evidence>
<keyword evidence="3 5" id="KW-0418">Kinase</keyword>
<dbReference type="AlphaFoldDB" id="A0A1M7YES2"/>
<dbReference type="STRING" id="1121416.SAMN02745220_03871"/>
<dbReference type="OrthoDB" id="9792663at2"/>
<dbReference type="Proteomes" id="UP000184603">
    <property type="component" value="Unassembled WGS sequence"/>
</dbReference>
<evidence type="ECO:0000256" key="1">
    <source>
        <dbReference type="ARBA" id="ARBA00010688"/>
    </source>
</evidence>
<dbReference type="InterPro" id="IPR052700">
    <property type="entry name" value="Carb_kinase_PfkB-like"/>
</dbReference>
<evidence type="ECO:0000313" key="6">
    <source>
        <dbReference type="Proteomes" id="UP000184603"/>
    </source>
</evidence>
<comment type="similarity">
    <text evidence="1">Belongs to the carbohydrate kinase PfkB family.</text>
</comment>
<dbReference type="EMBL" id="FRFE01000023">
    <property type="protein sequence ID" value="SHO51145.1"/>
    <property type="molecule type" value="Genomic_DNA"/>
</dbReference>
<dbReference type="SUPFAM" id="SSF53613">
    <property type="entry name" value="Ribokinase-like"/>
    <property type="match status" value="1"/>
</dbReference>
<keyword evidence="2" id="KW-0808">Transferase</keyword>
<reference evidence="5 6" key="1">
    <citation type="submission" date="2016-12" db="EMBL/GenBank/DDBJ databases">
        <authorList>
            <person name="Song W.-J."/>
            <person name="Kurnit D.M."/>
        </authorList>
    </citation>
    <scope>NUCLEOTIDE SEQUENCE [LARGE SCALE GENOMIC DNA]</scope>
    <source>
        <strain evidence="5 6">DSM 18488</strain>
    </source>
</reference>
<dbReference type="GO" id="GO:0016301">
    <property type="term" value="F:kinase activity"/>
    <property type="evidence" value="ECO:0007669"/>
    <property type="project" value="UniProtKB-KW"/>
</dbReference>
<evidence type="ECO:0000259" key="4">
    <source>
        <dbReference type="Pfam" id="PF00294"/>
    </source>
</evidence>
<keyword evidence="6" id="KW-1185">Reference proteome</keyword>
<protein>
    <submittedName>
        <fullName evidence="5">2-dehydro-3-deoxygluconokinase</fullName>
    </submittedName>
</protein>
<dbReference type="InterPro" id="IPR029056">
    <property type="entry name" value="Ribokinase-like"/>
</dbReference>